<dbReference type="GO" id="GO:0042834">
    <property type="term" value="F:peptidoglycan binding"/>
    <property type="evidence" value="ECO:0007669"/>
    <property type="project" value="InterPro"/>
</dbReference>
<sequence length="279" mass="29410">MQRFGRSDSRWKDRWGGGFVIVTVLALAGAWWLGNWLSDRWASQEPASSGTNPAGSPGGGEMAGMPSAQAPLDTSRRPLTVYFLQAHALKSPEAARRAAADLEQNGLPAAVSHAGEWYKVVVGAYGSRDGAMAAKAEAESAYRGPTKLSLYANPVSIAAEPAVRPQNAAAQAAFDKGLGLLSGYLHEAAAWWDRYATGQATGADRLTQYTSQLQGVADELRPHTSDPVVGSLVAMVEKAVQNGGQIGVLAQGGGEDQYRAAMSGYLALVEQFRSWTSGA</sequence>
<protein>
    <recommendedName>
        <fullName evidence="3">SPOR domain-containing protein</fullName>
    </recommendedName>
</protein>
<dbReference type="Proteomes" id="UP001163687">
    <property type="component" value="Chromosome"/>
</dbReference>
<dbReference type="KEGG" id="cmic:caldi_26030"/>
<dbReference type="SUPFAM" id="SSF110997">
    <property type="entry name" value="Sporulation related repeat"/>
    <property type="match status" value="1"/>
</dbReference>
<keyword evidence="2" id="KW-1133">Transmembrane helix</keyword>
<feature type="compositionally biased region" description="Polar residues" evidence="1">
    <location>
        <begin position="45"/>
        <end position="54"/>
    </location>
</feature>
<evidence type="ECO:0000313" key="5">
    <source>
        <dbReference type="Proteomes" id="UP001163687"/>
    </source>
</evidence>
<reference evidence="4" key="1">
    <citation type="submission" date="2022-03" db="EMBL/GenBank/DDBJ databases">
        <title>Complete genome sequence of Caldinitratiruptor microaerophilus.</title>
        <authorList>
            <person name="Mukaiyama R."/>
            <person name="Nishiyama T."/>
            <person name="Ueda K."/>
        </authorList>
    </citation>
    <scope>NUCLEOTIDE SEQUENCE</scope>
    <source>
        <strain evidence="4">JCM 16183</strain>
    </source>
</reference>
<dbReference type="RefSeq" id="WP_264842157.1">
    <property type="nucleotide sequence ID" value="NZ_AP025628.1"/>
</dbReference>
<evidence type="ECO:0000313" key="4">
    <source>
        <dbReference type="EMBL" id="BDG61513.1"/>
    </source>
</evidence>
<gene>
    <name evidence="4" type="ORF">caldi_26030</name>
</gene>
<organism evidence="4 5">
    <name type="scientific">Caldinitratiruptor microaerophilus</name>
    <dbReference type="NCBI Taxonomy" id="671077"/>
    <lineage>
        <taxon>Bacteria</taxon>
        <taxon>Bacillati</taxon>
        <taxon>Bacillota</taxon>
        <taxon>Clostridia</taxon>
        <taxon>Eubacteriales</taxon>
        <taxon>Symbiobacteriaceae</taxon>
        <taxon>Caldinitratiruptor</taxon>
    </lineage>
</organism>
<evidence type="ECO:0000256" key="2">
    <source>
        <dbReference type="SAM" id="Phobius"/>
    </source>
</evidence>
<keyword evidence="5" id="KW-1185">Reference proteome</keyword>
<evidence type="ECO:0000256" key="1">
    <source>
        <dbReference type="SAM" id="MobiDB-lite"/>
    </source>
</evidence>
<evidence type="ECO:0000259" key="3">
    <source>
        <dbReference type="PROSITE" id="PS51724"/>
    </source>
</evidence>
<feature type="transmembrane region" description="Helical" evidence="2">
    <location>
        <begin position="15"/>
        <end position="34"/>
    </location>
</feature>
<accession>A0AA35CN94</accession>
<feature type="domain" description="SPOR" evidence="3">
    <location>
        <begin position="76"/>
        <end position="152"/>
    </location>
</feature>
<name>A0AA35CN94_9FIRM</name>
<dbReference type="Pfam" id="PF05036">
    <property type="entry name" value="SPOR"/>
    <property type="match status" value="1"/>
</dbReference>
<keyword evidence="2" id="KW-0812">Transmembrane</keyword>
<dbReference type="Gene3D" id="3.30.70.1070">
    <property type="entry name" value="Sporulation related repeat"/>
    <property type="match status" value="1"/>
</dbReference>
<dbReference type="PROSITE" id="PS51724">
    <property type="entry name" value="SPOR"/>
    <property type="match status" value="1"/>
</dbReference>
<dbReference type="EMBL" id="AP025628">
    <property type="protein sequence ID" value="BDG61513.1"/>
    <property type="molecule type" value="Genomic_DNA"/>
</dbReference>
<keyword evidence="2" id="KW-0472">Membrane</keyword>
<proteinExistence type="predicted"/>
<dbReference type="InterPro" id="IPR036680">
    <property type="entry name" value="SPOR-like_sf"/>
</dbReference>
<dbReference type="InterPro" id="IPR007730">
    <property type="entry name" value="SPOR-like_dom"/>
</dbReference>
<dbReference type="AlphaFoldDB" id="A0AA35CN94"/>
<feature type="region of interest" description="Disordered" evidence="1">
    <location>
        <begin position="43"/>
        <end position="70"/>
    </location>
</feature>